<dbReference type="PANTHER" id="PTHR47582:SF1">
    <property type="entry name" value="P450, PUTATIVE (EUROFUNG)-RELATED"/>
    <property type="match status" value="1"/>
</dbReference>
<dbReference type="GO" id="GO:0020037">
    <property type="term" value="F:heme binding"/>
    <property type="evidence" value="ECO:0007669"/>
    <property type="project" value="InterPro"/>
</dbReference>
<protein>
    <recommendedName>
        <fullName evidence="8">Cytochrome P450</fullName>
    </recommendedName>
</protein>
<dbReference type="PRINTS" id="PR00465">
    <property type="entry name" value="EP450IV"/>
</dbReference>
<evidence type="ECO:0000256" key="1">
    <source>
        <dbReference type="ARBA" id="ARBA00001971"/>
    </source>
</evidence>
<dbReference type="GO" id="GO:0004497">
    <property type="term" value="F:monooxygenase activity"/>
    <property type="evidence" value="ECO:0007669"/>
    <property type="project" value="InterPro"/>
</dbReference>
<evidence type="ECO:0000256" key="3">
    <source>
        <dbReference type="ARBA" id="ARBA00022723"/>
    </source>
</evidence>
<keyword evidence="5" id="KW-0349">Heme</keyword>
<dbReference type="Pfam" id="PF00067">
    <property type="entry name" value="p450"/>
    <property type="match status" value="1"/>
</dbReference>
<dbReference type="OrthoDB" id="3366823at2759"/>
<sequence length="511" mass="56594">MAIISSDLATVLALVIGAVALISYFGSIRVDAREPPVIQPRIPIIGHLIGLLRNGPLYFNQVRVRTKTDFFTLPILGSPNYVCGSPAISSAIQRTSSTLDLDHLVAQVSPLMIGLSKKGAEALRDPTARAEGRDIVHLNHGIINPPLLARNLESLTGKQLNYFSNFVSGLKNDQEFELYHMATRQVALASMDTFYGPNNPFNAEPTLIEDFFVWEDNLVNFMTLPSMFTRKATQALARMVKAYQNYLDNGLLKEAHTMFQNRQNLHVSAGMSVEDQARLEIGLAFGFNTNAGISMFWMLNHMFSRPELLAEIREEVAENAIIAPGTISYAKVKDHCPLLVSVFRETLRVSAPMTSGRWVKEDTVVADRYLLRKGSVVQILGGLLHNDPAVWGPDVDSFNPRRFLNSQPGLKTEGEGKTSSQPVHPAAFRSFGGGASMCPGRFFAQMELMTLAAVLVSGFELLPPRGRREVSWHPAKDETKFTLAACKPKTSVDVRLRRREGMDGVEWKLVP</sequence>
<dbReference type="InterPro" id="IPR036396">
    <property type="entry name" value="Cyt_P450_sf"/>
</dbReference>
<dbReference type="CDD" id="cd11040">
    <property type="entry name" value="CYP7_CYP8-like"/>
    <property type="match status" value="1"/>
</dbReference>
<dbReference type="InterPro" id="IPR001128">
    <property type="entry name" value="Cyt_P450"/>
</dbReference>
<evidence type="ECO:0000256" key="4">
    <source>
        <dbReference type="ARBA" id="ARBA00023004"/>
    </source>
</evidence>
<evidence type="ECO:0000256" key="2">
    <source>
        <dbReference type="ARBA" id="ARBA00010617"/>
    </source>
</evidence>
<comment type="cofactor">
    <cofactor evidence="1 5">
        <name>heme</name>
        <dbReference type="ChEBI" id="CHEBI:30413"/>
    </cofactor>
</comment>
<evidence type="ECO:0000313" key="7">
    <source>
        <dbReference type="Proteomes" id="UP001152607"/>
    </source>
</evidence>
<keyword evidence="3 5" id="KW-0479">Metal-binding</keyword>
<evidence type="ECO:0000313" key="6">
    <source>
        <dbReference type="EMBL" id="CAI6296420.1"/>
    </source>
</evidence>
<accession>A0A9W4U5I1</accession>
<dbReference type="InterPro" id="IPR053007">
    <property type="entry name" value="CYP450_monoxygenase_sec-met"/>
</dbReference>
<dbReference type="GO" id="GO:0005506">
    <property type="term" value="F:iron ion binding"/>
    <property type="evidence" value="ECO:0007669"/>
    <property type="project" value="InterPro"/>
</dbReference>
<dbReference type="SUPFAM" id="SSF48264">
    <property type="entry name" value="Cytochrome P450"/>
    <property type="match status" value="1"/>
</dbReference>
<comment type="caution">
    <text evidence="6">The sequence shown here is derived from an EMBL/GenBank/DDBJ whole genome shotgun (WGS) entry which is preliminary data.</text>
</comment>
<dbReference type="PANTHER" id="PTHR47582">
    <property type="entry name" value="P450, PUTATIVE (EUROFUNG)-RELATED"/>
    <property type="match status" value="1"/>
</dbReference>
<dbReference type="EMBL" id="CAOQHR010000002">
    <property type="protein sequence ID" value="CAI6296420.1"/>
    <property type="molecule type" value="Genomic_DNA"/>
</dbReference>
<keyword evidence="4 5" id="KW-0408">Iron</keyword>
<proteinExistence type="inferred from homology"/>
<dbReference type="GO" id="GO:0016705">
    <property type="term" value="F:oxidoreductase activity, acting on paired donors, with incorporation or reduction of molecular oxygen"/>
    <property type="evidence" value="ECO:0007669"/>
    <property type="project" value="InterPro"/>
</dbReference>
<feature type="binding site" description="axial binding residue" evidence="5">
    <location>
        <position position="438"/>
    </location>
    <ligand>
        <name>heme</name>
        <dbReference type="ChEBI" id="CHEBI:30413"/>
    </ligand>
    <ligandPart>
        <name>Fe</name>
        <dbReference type="ChEBI" id="CHEBI:18248"/>
    </ligandPart>
</feature>
<evidence type="ECO:0000256" key="5">
    <source>
        <dbReference type="PIRSR" id="PIRSR602403-1"/>
    </source>
</evidence>
<dbReference type="Gene3D" id="1.10.630.10">
    <property type="entry name" value="Cytochrome P450"/>
    <property type="match status" value="1"/>
</dbReference>
<evidence type="ECO:0008006" key="8">
    <source>
        <dbReference type="Google" id="ProtNLM"/>
    </source>
</evidence>
<keyword evidence="7" id="KW-1185">Reference proteome</keyword>
<name>A0A9W4U5I1_9PLEO</name>
<dbReference type="InterPro" id="IPR002403">
    <property type="entry name" value="Cyt_P450_E_grp-IV"/>
</dbReference>
<dbReference type="AlphaFoldDB" id="A0A9W4U5I1"/>
<dbReference type="Proteomes" id="UP001152607">
    <property type="component" value="Unassembled WGS sequence"/>
</dbReference>
<comment type="similarity">
    <text evidence="2">Belongs to the cytochrome P450 family.</text>
</comment>
<gene>
    <name evidence="6" type="ORF">PDIGIT_LOCUS2666</name>
</gene>
<organism evidence="6 7">
    <name type="scientific">Periconia digitata</name>
    <dbReference type="NCBI Taxonomy" id="1303443"/>
    <lineage>
        <taxon>Eukaryota</taxon>
        <taxon>Fungi</taxon>
        <taxon>Dikarya</taxon>
        <taxon>Ascomycota</taxon>
        <taxon>Pezizomycotina</taxon>
        <taxon>Dothideomycetes</taxon>
        <taxon>Pleosporomycetidae</taxon>
        <taxon>Pleosporales</taxon>
        <taxon>Massarineae</taxon>
        <taxon>Periconiaceae</taxon>
        <taxon>Periconia</taxon>
    </lineage>
</organism>
<reference evidence="6" key="1">
    <citation type="submission" date="2023-01" db="EMBL/GenBank/DDBJ databases">
        <authorList>
            <person name="Van Ghelder C."/>
            <person name="Rancurel C."/>
        </authorList>
    </citation>
    <scope>NUCLEOTIDE SEQUENCE</scope>
    <source>
        <strain evidence="6">CNCM I-4278</strain>
    </source>
</reference>